<accession>A0ABT6DI66</accession>
<organism evidence="1 2">
    <name type="scientific">Bdellovibrio svalbardensis</name>
    <dbReference type="NCBI Taxonomy" id="2972972"/>
    <lineage>
        <taxon>Bacteria</taxon>
        <taxon>Pseudomonadati</taxon>
        <taxon>Bdellovibrionota</taxon>
        <taxon>Bdellovibrionia</taxon>
        <taxon>Bdellovibrionales</taxon>
        <taxon>Pseudobdellovibrionaceae</taxon>
        <taxon>Bdellovibrio</taxon>
    </lineage>
</organism>
<gene>
    <name evidence="1" type="ORF">NWE73_07500</name>
</gene>
<name>A0ABT6DI66_9BACT</name>
<reference evidence="1" key="1">
    <citation type="submission" date="2022-08" db="EMBL/GenBank/DDBJ databases">
        <title>Novel Bdellovibrio Species Isolated from Svalbard: Designation Bdellovibrio svalbardensis.</title>
        <authorList>
            <person name="Mitchell R.J."/>
            <person name="Choi S.Y."/>
        </authorList>
    </citation>
    <scope>NUCLEOTIDE SEQUENCE</scope>
    <source>
        <strain evidence="1">PAP01</strain>
    </source>
</reference>
<keyword evidence="2" id="KW-1185">Reference proteome</keyword>
<evidence type="ECO:0000313" key="1">
    <source>
        <dbReference type="EMBL" id="MDG0816204.1"/>
    </source>
</evidence>
<comment type="caution">
    <text evidence="1">The sequence shown here is derived from an EMBL/GenBank/DDBJ whole genome shotgun (WGS) entry which is preliminary data.</text>
</comment>
<evidence type="ECO:0000313" key="2">
    <source>
        <dbReference type="Proteomes" id="UP001152321"/>
    </source>
</evidence>
<protein>
    <submittedName>
        <fullName evidence="1">Uncharacterized protein</fullName>
    </submittedName>
</protein>
<dbReference type="RefSeq" id="WP_277577681.1">
    <property type="nucleotide sequence ID" value="NZ_JANRMI010000002.1"/>
</dbReference>
<proteinExistence type="predicted"/>
<sequence>MGCTDANPKVAALHALDEFEFKKNFVVTADLSSIPLQAKCSRFIDHVDVSFDSGATWTNTSTYDTSSQFDCANSNYTMTLSNSKAPWNSMSFTSGQVVNVKFRALSRVGNYVYRDISVKYTPSATIRQEVLVGAGTSTAANIVLKGRIRAQKQAVASGGSVVVKGRILE</sequence>
<dbReference type="EMBL" id="JANRMI010000002">
    <property type="protein sequence ID" value="MDG0816204.1"/>
    <property type="molecule type" value="Genomic_DNA"/>
</dbReference>
<dbReference type="Proteomes" id="UP001152321">
    <property type="component" value="Unassembled WGS sequence"/>
</dbReference>